<dbReference type="InterPro" id="IPR003018">
    <property type="entry name" value="GAF"/>
</dbReference>
<feature type="domain" description="GAF" evidence="2">
    <location>
        <begin position="194"/>
        <end position="298"/>
    </location>
</feature>
<accession>A0A418XWZ6</accession>
<dbReference type="Pfam" id="PF13492">
    <property type="entry name" value="GAF_3"/>
    <property type="match status" value="1"/>
</dbReference>
<dbReference type="AlphaFoldDB" id="A0A418XWZ6"/>
<feature type="domain" description="PelD GGDEF" evidence="3">
    <location>
        <begin position="321"/>
        <end position="440"/>
    </location>
</feature>
<proteinExistence type="predicted"/>
<dbReference type="EMBL" id="QYYA01000003">
    <property type="protein sequence ID" value="RJG17355.1"/>
    <property type="molecule type" value="Genomic_DNA"/>
</dbReference>
<dbReference type="Gene3D" id="3.30.450.40">
    <property type="match status" value="1"/>
</dbReference>
<dbReference type="InterPro" id="IPR038367">
    <property type="entry name" value="PelD_GGDEF_sf"/>
</dbReference>
<feature type="transmembrane region" description="Helical" evidence="1">
    <location>
        <begin position="100"/>
        <end position="119"/>
    </location>
</feature>
<dbReference type="Proteomes" id="UP000283734">
    <property type="component" value="Unassembled WGS sequence"/>
</dbReference>
<keyword evidence="1" id="KW-0472">Membrane</keyword>
<sequence>MLERIGNGKLAAIMAPMKGATWAVLETVLLTAVAVGIGVWLRPEDPLTLIDTFRWVLLVPLLLALRYGSLIGVLAMLCLIACWFILRFLGYYIGHDFPESTMLGGFIITLIAGEFADLWRVRLMRADSAASYALERLQNLTQRYVLLRLSHDRLEENLLIKPYTVRDALTRLRDLILDESQDVTLPAADDLSGLLAEYCQLQRAAIYPVVHGEIQDKPAATLGENKPLERNNALLEYALDNQLLAHVQQSDHDDNYHGLYLVASPIITSAGQTIGVLVVERLPFLSINYENLQLLSVLLNFYADVVHSGPETQTMLARWPGLPFRMGSELVALTRLRTDVRVETALTLFVADDSEQAGLILDALARGLRSLDLAWWINDNILMIMMPMTGESGLEGFVLRTESWLQDEFAFMSLRQAGVQFFYRHLDGRDPEQQVSELLGAAGV</sequence>
<keyword evidence="1" id="KW-0812">Transmembrane</keyword>
<feature type="transmembrane region" description="Helical" evidence="1">
    <location>
        <begin position="20"/>
        <end position="41"/>
    </location>
</feature>
<name>A0A418XWZ6_9GAMM</name>
<evidence type="ECO:0000256" key="1">
    <source>
        <dbReference type="SAM" id="Phobius"/>
    </source>
</evidence>
<dbReference type="Gene3D" id="3.30.70.2880">
    <property type="match status" value="1"/>
</dbReference>
<keyword evidence="1" id="KW-1133">Transmembrane helix</keyword>
<comment type="caution">
    <text evidence="4">The sequence shown here is derived from an EMBL/GenBank/DDBJ whole genome shotgun (WGS) entry which is preliminary data.</text>
</comment>
<keyword evidence="5" id="KW-1185">Reference proteome</keyword>
<dbReference type="InterPro" id="IPR029016">
    <property type="entry name" value="GAF-like_dom_sf"/>
</dbReference>
<reference evidence="4 5" key="1">
    <citation type="submission" date="2018-09" db="EMBL/GenBank/DDBJ databases">
        <title>Alcanivorax profundi sp. nov., isolated from 1000 m-depth seawater of the Mariana Trench.</title>
        <authorList>
            <person name="Liu J."/>
        </authorList>
    </citation>
    <scope>NUCLEOTIDE SEQUENCE [LARGE SCALE GENOMIC DNA]</scope>
    <source>
        <strain evidence="4 5">MTEO17</strain>
    </source>
</reference>
<dbReference type="InterPro" id="IPR031583">
    <property type="entry name" value="PelD_GGDEF"/>
</dbReference>
<dbReference type="OrthoDB" id="5442761at2"/>
<organism evidence="4 5">
    <name type="scientific">Alcanivorax profundi</name>
    <dbReference type="NCBI Taxonomy" id="2338368"/>
    <lineage>
        <taxon>Bacteria</taxon>
        <taxon>Pseudomonadati</taxon>
        <taxon>Pseudomonadota</taxon>
        <taxon>Gammaproteobacteria</taxon>
        <taxon>Oceanospirillales</taxon>
        <taxon>Alcanivoracaceae</taxon>
        <taxon>Alcanivorax</taxon>
    </lineage>
</organism>
<gene>
    <name evidence="4" type="ORF">D4A39_11565</name>
</gene>
<dbReference type="RefSeq" id="WP_119918144.1">
    <property type="nucleotide sequence ID" value="NZ_QYYA01000003.1"/>
</dbReference>
<evidence type="ECO:0008006" key="6">
    <source>
        <dbReference type="Google" id="ProtNLM"/>
    </source>
</evidence>
<evidence type="ECO:0000259" key="3">
    <source>
        <dbReference type="Pfam" id="PF16963"/>
    </source>
</evidence>
<feature type="transmembrane region" description="Helical" evidence="1">
    <location>
        <begin position="72"/>
        <end position="94"/>
    </location>
</feature>
<evidence type="ECO:0000313" key="5">
    <source>
        <dbReference type="Proteomes" id="UP000283734"/>
    </source>
</evidence>
<protein>
    <recommendedName>
        <fullName evidence="6">PelD GGDEF domain-containing protein</fullName>
    </recommendedName>
</protein>
<evidence type="ECO:0000259" key="2">
    <source>
        <dbReference type="Pfam" id="PF13492"/>
    </source>
</evidence>
<evidence type="ECO:0000313" key="4">
    <source>
        <dbReference type="EMBL" id="RJG17355.1"/>
    </source>
</evidence>
<dbReference type="Pfam" id="PF16963">
    <property type="entry name" value="PelD_GGDEF"/>
    <property type="match status" value="1"/>
</dbReference>